<gene>
    <name evidence="4" type="ORF">MFERI15181_00476</name>
</gene>
<feature type="signal peptide" evidence="3">
    <location>
        <begin position="1"/>
        <end position="21"/>
    </location>
</feature>
<organism evidence="4 5">
    <name type="scientific">Mycoplasma feriruminatoris</name>
    <dbReference type="NCBI Taxonomy" id="1179777"/>
    <lineage>
        <taxon>Bacteria</taxon>
        <taxon>Bacillati</taxon>
        <taxon>Mycoplasmatota</taxon>
        <taxon>Mollicutes</taxon>
        <taxon>Mycoplasmataceae</taxon>
        <taxon>Mycoplasma</taxon>
    </lineage>
</organism>
<dbReference type="EMBL" id="CP113498">
    <property type="protein sequence ID" value="WFQ93559.1"/>
    <property type="molecule type" value="Genomic_DNA"/>
</dbReference>
<evidence type="ECO:0000313" key="4">
    <source>
        <dbReference type="EMBL" id="WFQ93559.1"/>
    </source>
</evidence>
<sequence>MKKILTLLSFITVLSSSFVLVSCKISNTNQSINNKIDETKKEEEKSPSTKEKTNSDEQELPKDEPDSKSFDTIEEKKEKTDIFARGLKKELEDLLNKKEKESIMGFASKIISTYLQKSNQNKLFKDLSDLENEISKLFEDSNYDEIKTKLTVLFSEGYNSENDSSGKESKKIKDLLDKVEKKNKNSILEEMKDLFEKKVSKESEEESKNKTTKINNLLSKEQYDSVKNELFGLIDIITNLEKATIK</sequence>
<evidence type="ECO:0000313" key="5">
    <source>
        <dbReference type="Proteomes" id="UP001214039"/>
    </source>
</evidence>
<feature type="region of interest" description="Disordered" evidence="2">
    <location>
        <begin position="33"/>
        <end position="74"/>
    </location>
</feature>
<evidence type="ECO:0000256" key="2">
    <source>
        <dbReference type="SAM" id="MobiDB-lite"/>
    </source>
</evidence>
<keyword evidence="3" id="KW-0732">Signal</keyword>
<dbReference type="RefSeq" id="WP_278299768.1">
    <property type="nucleotide sequence ID" value="NZ_CP113498.1"/>
</dbReference>
<feature type="chain" id="PRO_5045505275" evidence="3">
    <location>
        <begin position="22"/>
        <end position="246"/>
    </location>
</feature>
<name>A0ABY8HVB1_9MOLU</name>
<proteinExistence type="predicted"/>
<protein>
    <submittedName>
        <fullName evidence="4">Lipoprotein</fullName>
    </submittedName>
</protein>
<keyword evidence="1" id="KW-0175">Coiled coil</keyword>
<keyword evidence="5" id="KW-1185">Reference proteome</keyword>
<accession>A0ABY8HVB1</accession>
<reference evidence="4" key="1">
    <citation type="submission" date="2022-11" db="EMBL/GenBank/DDBJ databases">
        <title>Comparative genomic analysis of Mycoplasma feriruminatoris and the Mycoplasma mycoides cluster.</title>
        <authorList>
            <person name="Baby V."/>
            <person name="Ambroset C."/>
            <person name="Gaurivaud P."/>
            <person name="Boury C."/>
            <person name="Guichoux E."/>
            <person name="Lartigue C."/>
            <person name="Tardy F."/>
            <person name="Sirand-Pugnet P."/>
        </authorList>
    </citation>
    <scope>NUCLEOTIDE SEQUENCE [LARGE SCALE GENOMIC DNA]</scope>
    <source>
        <strain evidence="4">L15181</strain>
    </source>
</reference>
<dbReference type="PROSITE" id="PS51257">
    <property type="entry name" value="PROKAR_LIPOPROTEIN"/>
    <property type="match status" value="1"/>
</dbReference>
<dbReference type="Proteomes" id="UP001214039">
    <property type="component" value="Chromosome"/>
</dbReference>
<evidence type="ECO:0000256" key="1">
    <source>
        <dbReference type="SAM" id="Coils"/>
    </source>
</evidence>
<evidence type="ECO:0000256" key="3">
    <source>
        <dbReference type="SAM" id="SignalP"/>
    </source>
</evidence>
<feature type="compositionally biased region" description="Basic and acidic residues" evidence="2">
    <location>
        <begin position="35"/>
        <end position="74"/>
    </location>
</feature>
<feature type="coiled-coil region" evidence="1">
    <location>
        <begin position="84"/>
        <end position="140"/>
    </location>
</feature>
<keyword evidence="4" id="KW-0449">Lipoprotein</keyword>